<evidence type="ECO:0000313" key="2">
    <source>
        <dbReference type="EMBL" id="AWP11569.1"/>
    </source>
</evidence>
<dbReference type="AlphaFoldDB" id="A0A2U9C7J1"/>
<gene>
    <name evidence="2" type="ORF">SMAX5B_000950</name>
</gene>
<name>A0A2U9C7J1_SCOMX</name>
<organism evidence="2 3">
    <name type="scientific">Scophthalmus maximus</name>
    <name type="common">Turbot</name>
    <name type="synonym">Psetta maxima</name>
    <dbReference type="NCBI Taxonomy" id="52904"/>
    <lineage>
        <taxon>Eukaryota</taxon>
        <taxon>Metazoa</taxon>
        <taxon>Chordata</taxon>
        <taxon>Craniata</taxon>
        <taxon>Vertebrata</taxon>
        <taxon>Euteleostomi</taxon>
        <taxon>Actinopterygii</taxon>
        <taxon>Neopterygii</taxon>
        <taxon>Teleostei</taxon>
        <taxon>Neoteleostei</taxon>
        <taxon>Acanthomorphata</taxon>
        <taxon>Carangaria</taxon>
        <taxon>Pleuronectiformes</taxon>
        <taxon>Pleuronectoidei</taxon>
        <taxon>Scophthalmidae</taxon>
        <taxon>Scophthalmus</taxon>
    </lineage>
</organism>
<accession>A0A2U9C7J1</accession>
<evidence type="ECO:0000313" key="3">
    <source>
        <dbReference type="Proteomes" id="UP000246464"/>
    </source>
</evidence>
<feature type="compositionally biased region" description="Polar residues" evidence="1">
    <location>
        <begin position="72"/>
        <end position="87"/>
    </location>
</feature>
<dbReference type="EMBL" id="CP026254">
    <property type="protein sequence ID" value="AWP11569.1"/>
    <property type="molecule type" value="Genomic_DNA"/>
</dbReference>
<dbReference type="Proteomes" id="UP000246464">
    <property type="component" value="Chromosome 12"/>
</dbReference>
<feature type="region of interest" description="Disordered" evidence="1">
    <location>
        <begin position="58"/>
        <end position="98"/>
    </location>
</feature>
<sequence>MSSHEGDSPVVASLKSTTLKDISGRYSGEIPVSQRRNNLVKKEQSLYQGQSLAPKKVLNLNSQAPPKKKTSLETPVKNTNKGVTKQMDSYRGMPSIPT</sequence>
<evidence type="ECO:0000256" key="1">
    <source>
        <dbReference type="SAM" id="MobiDB-lite"/>
    </source>
</evidence>
<reference evidence="2 3" key="1">
    <citation type="submission" date="2017-12" db="EMBL/GenBank/DDBJ databases">
        <title>Integrating genomic resources of turbot (Scophthalmus maximus) in depth evaluation of genetic and physical mapping variation across individuals.</title>
        <authorList>
            <person name="Martinez P."/>
        </authorList>
    </citation>
    <scope>NUCLEOTIDE SEQUENCE [LARGE SCALE GENOMIC DNA]</scope>
</reference>
<keyword evidence="3" id="KW-1185">Reference proteome</keyword>
<protein>
    <submittedName>
        <fullName evidence="2">Uncharacterized protein</fullName>
    </submittedName>
</protein>
<proteinExistence type="predicted"/>